<keyword evidence="4" id="KW-1185">Reference proteome</keyword>
<accession>A0AAW9DQG6</accession>
<sequence length="261" mass="29380">MLEHSLLQQAECLGRSRRKSVPVVAKLATSALDFQNAWRLRYEAYASAGYLHHSDKRIYLDKYDNETNRTLLLYRGGTPIASARVCILLEPSARTPECAIPAYEIFQEEIDQHLALLQEDGRPERSIEVTRLSRSPQFGSDLAVTQALFRMIGYLIIHFNASVMFAAVSANHIPFYRRMGFKLIGPPRSYPDLAVQTALMGCDCHGHRPINGLLSSLGSLSKRDPIYRRFMEGQEVEVTPEPQRQSVSFTAVETIPTPKAV</sequence>
<keyword evidence="1" id="KW-1133">Transmembrane helix</keyword>
<evidence type="ECO:0000259" key="2">
    <source>
        <dbReference type="Pfam" id="PF21926"/>
    </source>
</evidence>
<evidence type="ECO:0000313" key="3">
    <source>
        <dbReference type="EMBL" id="MDX5930663.1"/>
    </source>
</evidence>
<dbReference type="AlphaFoldDB" id="A0AAW9DQG6"/>
<reference evidence="3 4" key="1">
    <citation type="submission" date="2023-11" db="EMBL/GenBank/DDBJ databases">
        <title>MicrobeMod: A computational toolkit for identifying prokaryotic methylation and restriction-modification with nanopore sequencing.</title>
        <authorList>
            <person name="Crits-Christoph A."/>
            <person name="Kang S.C."/>
            <person name="Lee H."/>
            <person name="Ostrov N."/>
        </authorList>
    </citation>
    <scope>NUCLEOTIDE SEQUENCE [LARGE SCALE GENOMIC DNA]</scope>
    <source>
        <strain evidence="3 4">DSMZ 700</strain>
    </source>
</reference>
<name>A0AAW9DQG6_ACIAO</name>
<dbReference type="EMBL" id="JAWXYB010000018">
    <property type="protein sequence ID" value="MDX5930663.1"/>
    <property type="molecule type" value="Genomic_DNA"/>
</dbReference>
<evidence type="ECO:0000256" key="1">
    <source>
        <dbReference type="SAM" id="Phobius"/>
    </source>
</evidence>
<evidence type="ECO:0000313" key="4">
    <source>
        <dbReference type="Proteomes" id="UP001279553"/>
    </source>
</evidence>
<dbReference type="InterPro" id="IPR016181">
    <property type="entry name" value="Acyl_CoA_acyltransferase"/>
</dbReference>
<organism evidence="3 4">
    <name type="scientific">Acidiphilium acidophilum</name>
    <name type="common">Thiobacillus acidophilus</name>
    <dbReference type="NCBI Taxonomy" id="76588"/>
    <lineage>
        <taxon>Bacteria</taxon>
        <taxon>Pseudomonadati</taxon>
        <taxon>Pseudomonadota</taxon>
        <taxon>Alphaproteobacteria</taxon>
        <taxon>Acetobacterales</taxon>
        <taxon>Acidocellaceae</taxon>
        <taxon>Acidiphilium</taxon>
    </lineage>
</organism>
<dbReference type="Gene3D" id="3.40.630.30">
    <property type="match status" value="1"/>
</dbReference>
<proteinExistence type="predicted"/>
<comment type="caution">
    <text evidence="3">The sequence shown here is derived from an EMBL/GenBank/DDBJ whole genome shotgun (WGS) entry which is preliminary data.</text>
</comment>
<dbReference type="InterPro" id="IPR054597">
    <property type="entry name" value="FeeM_cat"/>
</dbReference>
<dbReference type="Pfam" id="PF21926">
    <property type="entry name" value="FeeM"/>
    <property type="match status" value="1"/>
</dbReference>
<dbReference type="RefSeq" id="WP_319613595.1">
    <property type="nucleotide sequence ID" value="NZ_JAWXYB010000018.1"/>
</dbReference>
<feature type="domain" description="N-acyl amino acid synthase FeeM catalytic core" evidence="2">
    <location>
        <begin position="37"/>
        <end position="203"/>
    </location>
</feature>
<gene>
    <name evidence="3" type="ORF">SIL87_07795</name>
</gene>
<dbReference type="SUPFAM" id="SSF55729">
    <property type="entry name" value="Acyl-CoA N-acyltransferases (Nat)"/>
    <property type="match status" value="1"/>
</dbReference>
<keyword evidence="1" id="KW-0472">Membrane</keyword>
<protein>
    <recommendedName>
        <fullName evidence="2">N-acyl amino acid synthase FeeM catalytic core domain-containing protein</fullName>
    </recommendedName>
</protein>
<keyword evidence="1" id="KW-0812">Transmembrane</keyword>
<feature type="transmembrane region" description="Helical" evidence="1">
    <location>
        <begin position="151"/>
        <end position="173"/>
    </location>
</feature>
<dbReference type="Proteomes" id="UP001279553">
    <property type="component" value="Unassembled WGS sequence"/>
</dbReference>